<name>A0A518D9N4_9BACT</name>
<dbReference type="Proteomes" id="UP000317429">
    <property type="component" value="Chromosome"/>
</dbReference>
<feature type="compositionally biased region" description="Polar residues" evidence="1">
    <location>
        <begin position="11"/>
        <end position="22"/>
    </location>
</feature>
<dbReference type="EMBL" id="CP036291">
    <property type="protein sequence ID" value="QDU88207.1"/>
    <property type="molecule type" value="Genomic_DNA"/>
</dbReference>
<evidence type="ECO:0000313" key="2">
    <source>
        <dbReference type="EMBL" id="QDU88207.1"/>
    </source>
</evidence>
<evidence type="ECO:0000313" key="3">
    <source>
        <dbReference type="Proteomes" id="UP000317429"/>
    </source>
</evidence>
<sequence>MRVVEFKAEPTQLNGASTTARGNENPHPDLPDWLDVFDGLSDEEVAGIERSILERYRGSREVDTGF</sequence>
<protein>
    <submittedName>
        <fullName evidence="2">Uncharacterized protein</fullName>
    </submittedName>
</protein>
<gene>
    <name evidence="2" type="ORF">Pla175_15790</name>
</gene>
<dbReference type="AlphaFoldDB" id="A0A518D9N4"/>
<proteinExistence type="predicted"/>
<dbReference type="KEGG" id="pnd:Pla175_15790"/>
<evidence type="ECO:0000256" key="1">
    <source>
        <dbReference type="SAM" id="MobiDB-lite"/>
    </source>
</evidence>
<reference evidence="2 3" key="1">
    <citation type="submission" date="2019-02" db="EMBL/GenBank/DDBJ databases">
        <title>Deep-cultivation of Planctomycetes and their phenomic and genomic characterization uncovers novel biology.</title>
        <authorList>
            <person name="Wiegand S."/>
            <person name="Jogler M."/>
            <person name="Boedeker C."/>
            <person name="Pinto D."/>
            <person name="Vollmers J."/>
            <person name="Rivas-Marin E."/>
            <person name="Kohn T."/>
            <person name="Peeters S.H."/>
            <person name="Heuer A."/>
            <person name="Rast P."/>
            <person name="Oberbeckmann S."/>
            <person name="Bunk B."/>
            <person name="Jeske O."/>
            <person name="Meyerdierks A."/>
            <person name="Storesund J.E."/>
            <person name="Kallscheuer N."/>
            <person name="Luecker S."/>
            <person name="Lage O.M."/>
            <person name="Pohl T."/>
            <person name="Merkel B.J."/>
            <person name="Hornburger P."/>
            <person name="Mueller R.-W."/>
            <person name="Bruemmer F."/>
            <person name="Labrenz M."/>
            <person name="Spormann A.M."/>
            <person name="Op den Camp H."/>
            <person name="Overmann J."/>
            <person name="Amann R."/>
            <person name="Jetten M.S.M."/>
            <person name="Mascher T."/>
            <person name="Medema M.H."/>
            <person name="Devos D.P."/>
            <person name="Kaster A.-K."/>
            <person name="Ovreas L."/>
            <person name="Rohde M."/>
            <person name="Galperin M.Y."/>
            <person name="Jogler C."/>
        </authorList>
    </citation>
    <scope>NUCLEOTIDE SEQUENCE [LARGE SCALE GENOMIC DNA]</scope>
    <source>
        <strain evidence="2 3">Pla175</strain>
    </source>
</reference>
<accession>A0A518D9N4</accession>
<keyword evidence="3" id="KW-1185">Reference proteome</keyword>
<feature type="region of interest" description="Disordered" evidence="1">
    <location>
        <begin position="1"/>
        <end position="28"/>
    </location>
</feature>
<organism evidence="2 3">
    <name type="scientific">Pirellulimonas nuda</name>
    <dbReference type="NCBI Taxonomy" id="2528009"/>
    <lineage>
        <taxon>Bacteria</taxon>
        <taxon>Pseudomonadati</taxon>
        <taxon>Planctomycetota</taxon>
        <taxon>Planctomycetia</taxon>
        <taxon>Pirellulales</taxon>
        <taxon>Lacipirellulaceae</taxon>
        <taxon>Pirellulimonas</taxon>
    </lineage>
</organism>